<protein>
    <submittedName>
        <fullName evidence="1">Uncharacterized protein</fullName>
    </submittedName>
</protein>
<sequence length="57" mass="5897">MRRLGHGSVPVDGADATGIRLTAHRSKHGAPPSACLSDGAALDCRLVYSIPIVNPAF</sequence>
<dbReference type="KEGG" id="mdi:METDI1793"/>
<dbReference type="HOGENOM" id="CLU_2991519_0_0_5"/>
<gene>
    <name evidence="1" type="ORF">METD_I1793</name>
</gene>
<accession>C7CIG6</accession>
<name>C7CIG6_METED</name>
<dbReference type="AlphaFoldDB" id="C7CIG6"/>
<reference evidence="2" key="1">
    <citation type="journal article" date="2009" name="PLoS ONE">
        <title>Methylobacterium genome sequences: a reference blueprint to investigate microbial metabolism of C1 compounds from natural and industrial sources.</title>
        <authorList>
            <person name="Vuilleumier S."/>
            <person name="Chistoserdova L."/>
            <person name="Lee M.-C."/>
            <person name="Bringel F."/>
            <person name="Lajus A."/>
            <person name="Zhou Y."/>
            <person name="Gourion B."/>
            <person name="Barbe V."/>
            <person name="Chang J."/>
            <person name="Cruveiller S."/>
            <person name="Dossat C."/>
            <person name="Gillett W."/>
            <person name="Gruffaz C."/>
            <person name="Haugen E."/>
            <person name="Hourcade E."/>
            <person name="Levy R."/>
            <person name="Mangenot S."/>
            <person name="Muller E."/>
            <person name="Nadalig T."/>
            <person name="Pagni M."/>
            <person name="Penny C."/>
            <person name="Peyraud R."/>
            <person name="Robinson D.G."/>
            <person name="Roche D."/>
            <person name="Rouy Z."/>
            <person name="Saenampechek C."/>
            <person name="Salvignol G."/>
            <person name="Vallenet D."/>
            <person name="Wu Z."/>
            <person name="Marx C.J."/>
            <person name="Vorholt J.A."/>
            <person name="Olson M.V."/>
            <person name="Kaul R."/>
            <person name="Weissenbach J."/>
            <person name="Medigue C."/>
            <person name="Lidstrom M.E."/>
        </authorList>
    </citation>
    <scope>NUCLEOTIDE SEQUENCE [LARGE SCALE GENOMIC DNA]</scope>
    <source>
        <strain evidence="2">DSM 6343 / CIP 106787 / DM4</strain>
    </source>
</reference>
<dbReference type="EMBL" id="FP103042">
    <property type="protein sequence ID" value="CAX23383.1"/>
    <property type="molecule type" value="Genomic_DNA"/>
</dbReference>
<evidence type="ECO:0000313" key="2">
    <source>
        <dbReference type="Proteomes" id="UP000008070"/>
    </source>
</evidence>
<dbReference type="Proteomes" id="UP000008070">
    <property type="component" value="Chromosome"/>
</dbReference>
<proteinExistence type="predicted"/>
<evidence type="ECO:0000313" key="1">
    <source>
        <dbReference type="EMBL" id="CAX23383.1"/>
    </source>
</evidence>
<organism evidence="1 2">
    <name type="scientific">Methylorubrum extorquens (strain DSM 6343 / CIP 106787 / DM4)</name>
    <name type="common">Methylobacterium extorquens</name>
    <dbReference type="NCBI Taxonomy" id="661410"/>
    <lineage>
        <taxon>Bacteria</taxon>
        <taxon>Pseudomonadati</taxon>
        <taxon>Pseudomonadota</taxon>
        <taxon>Alphaproteobacteria</taxon>
        <taxon>Hyphomicrobiales</taxon>
        <taxon>Methylobacteriaceae</taxon>
        <taxon>Methylorubrum</taxon>
    </lineage>
</organism>